<reference evidence="2" key="2">
    <citation type="journal article" date="2023" name="IMA Fungus">
        <title>Comparative genomic study of the Penicillium genus elucidates a diverse pangenome and 15 lateral gene transfer events.</title>
        <authorList>
            <person name="Petersen C."/>
            <person name="Sorensen T."/>
            <person name="Nielsen M.R."/>
            <person name="Sondergaard T.E."/>
            <person name="Sorensen J.L."/>
            <person name="Fitzpatrick D.A."/>
            <person name="Frisvad J.C."/>
            <person name="Nielsen K.L."/>
        </authorList>
    </citation>
    <scope>NUCLEOTIDE SEQUENCE</scope>
    <source>
        <strain evidence="2">IBT 3081</strain>
    </source>
</reference>
<reference evidence="2" key="1">
    <citation type="submission" date="2022-12" db="EMBL/GenBank/DDBJ databases">
        <authorList>
            <person name="Petersen C."/>
        </authorList>
    </citation>
    <scope>NUCLEOTIDE SEQUENCE</scope>
    <source>
        <strain evidence="2">IBT 3081</strain>
    </source>
</reference>
<proteinExistence type="predicted"/>
<evidence type="ECO:0000256" key="1">
    <source>
        <dbReference type="SAM" id="MobiDB-lite"/>
    </source>
</evidence>
<accession>A0A9W9SG53</accession>
<comment type="caution">
    <text evidence="2">The sequence shown here is derived from an EMBL/GenBank/DDBJ whole genome shotgun (WGS) entry which is preliminary data.</text>
</comment>
<evidence type="ECO:0000313" key="2">
    <source>
        <dbReference type="EMBL" id="KAJ5375538.1"/>
    </source>
</evidence>
<keyword evidence="3" id="KW-1185">Reference proteome</keyword>
<dbReference type="AlphaFoldDB" id="A0A9W9SG53"/>
<dbReference type="RefSeq" id="XP_056581524.1">
    <property type="nucleotide sequence ID" value="XM_056725274.1"/>
</dbReference>
<gene>
    <name evidence="2" type="ORF">N7517_007544</name>
</gene>
<sequence>MPVTRSQSKNLANQSSIPAQANTEHIEISTRSVEQEQAARGSFVEWLDLDYGTDSILKHIDWRSILRDVRKVDGCRQIISACPMENPQRLWIIIPYGLKTGLLELIETSFISQMQ</sequence>
<protein>
    <submittedName>
        <fullName evidence="2">Uncharacterized protein</fullName>
    </submittedName>
</protein>
<evidence type="ECO:0000313" key="3">
    <source>
        <dbReference type="Proteomes" id="UP001147752"/>
    </source>
</evidence>
<dbReference type="Proteomes" id="UP001147752">
    <property type="component" value="Unassembled WGS sequence"/>
</dbReference>
<dbReference type="GeneID" id="81464457"/>
<dbReference type="EMBL" id="JAPZBT010000002">
    <property type="protein sequence ID" value="KAJ5375538.1"/>
    <property type="molecule type" value="Genomic_DNA"/>
</dbReference>
<feature type="region of interest" description="Disordered" evidence="1">
    <location>
        <begin position="1"/>
        <end position="31"/>
    </location>
</feature>
<name>A0A9W9SG53_9EURO</name>
<dbReference type="OrthoDB" id="4362400at2759"/>
<feature type="compositionally biased region" description="Polar residues" evidence="1">
    <location>
        <begin position="1"/>
        <end position="23"/>
    </location>
</feature>
<organism evidence="2 3">
    <name type="scientific">Penicillium concentricum</name>
    <dbReference type="NCBI Taxonomy" id="293559"/>
    <lineage>
        <taxon>Eukaryota</taxon>
        <taxon>Fungi</taxon>
        <taxon>Dikarya</taxon>
        <taxon>Ascomycota</taxon>
        <taxon>Pezizomycotina</taxon>
        <taxon>Eurotiomycetes</taxon>
        <taxon>Eurotiomycetidae</taxon>
        <taxon>Eurotiales</taxon>
        <taxon>Aspergillaceae</taxon>
        <taxon>Penicillium</taxon>
    </lineage>
</organism>